<dbReference type="UniPathway" id="UPA00251">
    <property type="reaction ID" value="UER00316"/>
</dbReference>
<dbReference type="HAMAP" id="MF_00087">
    <property type="entry name" value="Glu_tRNA_reductase"/>
    <property type="match status" value="1"/>
</dbReference>
<name>A0A7S2BE85_9STRA</name>
<comment type="pathway">
    <text evidence="1 8">Porphyrin-containing compound metabolism; protoporphyrin-IX biosynthesis; 5-aminolevulinate from L-glutamyl-tRNA(Glu): step 1/2.</text>
</comment>
<dbReference type="SUPFAM" id="SSF69742">
    <property type="entry name" value="Glutamyl tRNA-reductase catalytic, N-terminal domain"/>
    <property type="match status" value="1"/>
</dbReference>
<dbReference type="EMBL" id="HBGS01013774">
    <property type="protein sequence ID" value="CAD9394506.1"/>
    <property type="molecule type" value="Transcribed_RNA"/>
</dbReference>
<protein>
    <recommendedName>
        <fullName evidence="3 8">Glutamyl-tRNA reductase</fullName>
        <ecNumber evidence="3 8">1.2.1.70</ecNumber>
    </recommendedName>
</protein>
<dbReference type="NCBIfam" id="TIGR01035">
    <property type="entry name" value="hemA"/>
    <property type="match status" value="1"/>
</dbReference>
<dbReference type="GO" id="GO:0050661">
    <property type="term" value="F:NADP binding"/>
    <property type="evidence" value="ECO:0007669"/>
    <property type="project" value="InterPro"/>
</dbReference>
<evidence type="ECO:0000256" key="3">
    <source>
        <dbReference type="ARBA" id="ARBA00012970"/>
    </source>
</evidence>
<dbReference type="Pfam" id="PF05201">
    <property type="entry name" value="GlutR_N"/>
    <property type="match status" value="1"/>
</dbReference>
<evidence type="ECO:0000256" key="4">
    <source>
        <dbReference type="ARBA" id="ARBA00022857"/>
    </source>
</evidence>
<keyword evidence="6 8" id="KW-0627">Porphyrin biosynthesis</keyword>
<dbReference type="Pfam" id="PF00745">
    <property type="entry name" value="GlutR_dimer"/>
    <property type="match status" value="1"/>
</dbReference>
<feature type="domain" description="Quinate/shikimate 5-dehydrogenase/glutamyl-tRNA reductase" evidence="12">
    <location>
        <begin position="306"/>
        <end position="436"/>
    </location>
</feature>
<feature type="domain" description="Tetrapyrrole biosynthesis glutamyl-tRNA reductase dimerisation" evidence="11">
    <location>
        <begin position="450"/>
        <end position="549"/>
    </location>
</feature>
<evidence type="ECO:0000256" key="9">
    <source>
        <dbReference type="SAM" id="MobiDB-lite"/>
    </source>
</evidence>
<comment type="catalytic activity">
    <reaction evidence="7 8">
        <text>(S)-4-amino-5-oxopentanoate + tRNA(Glu) + NADP(+) = L-glutamyl-tRNA(Glu) + NADPH + H(+)</text>
        <dbReference type="Rhea" id="RHEA:12344"/>
        <dbReference type="Rhea" id="RHEA-COMP:9663"/>
        <dbReference type="Rhea" id="RHEA-COMP:9680"/>
        <dbReference type="ChEBI" id="CHEBI:15378"/>
        <dbReference type="ChEBI" id="CHEBI:57501"/>
        <dbReference type="ChEBI" id="CHEBI:57783"/>
        <dbReference type="ChEBI" id="CHEBI:58349"/>
        <dbReference type="ChEBI" id="CHEBI:78442"/>
        <dbReference type="ChEBI" id="CHEBI:78520"/>
        <dbReference type="EC" id="1.2.1.70"/>
    </reaction>
</comment>
<dbReference type="CDD" id="cd05213">
    <property type="entry name" value="NAD_bind_Glutamyl_tRNA_reduct"/>
    <property type="match status" value="1"/>
</dbReference>
<evidence type="ECO:0000259" key="11">
    <source>
        <dbReference type="Pfam" id="PF00745"/>
    </source>
</evidence>
<dbReference type="InterPro" id="IPR000343">
    <property type="entry name" value="4pyrrol_synth_GluRdtase"/>
</dbReference>
<evidence type="ECO:0000256" key="7">
    <source>
        <dbReference type="ARBA" id="ARBA00047464"/>
    </source>
</evidence>
<evidence type="ECO:0000259" key="12">
    <source>
        <dbReference type="Pfam" id="PF01488"/>
    </source>
</evidence>
<evidence type="ECO:0000256" key="1">
    <source>
        <dbReference type="ARBA" id="ARBA00005059"/>
    </source>
</evidence>
<organism evidence="14">
    <name type="scientific">Octactis speculum</name>
    <dbReference type="NCBI Taxonomy" id="3111310"/>
    <lineage>
        <taxon>Eukaryota</taxon>
        <taxon>Sar</taxon>
        <taxon>Stramenopiles</taxon>
        <taxon>Ochrophyta</taxon>
        <taxon>Dictyochophyceae</taxon>
        <taxon>Dictyochales</taxon>
        <taxon>Dictyochaceae</taxon>
        <taxon>Octactis</taxon>
    </lineage>
</organism>
<keyword evidence="4 8" id="KW-0521">NADP</keyword>
<feature type="signal peptide" evidence="10">
    <location>
        <begin position="1"/>
        <end position="29"/>
    </location>
</feature>
<feature type="chain" id="PRO_5031128485" description="Glutamyl-tRNA reductase" evidence="10">
    <location>
        <begin position="30"/>
        <end position="563"/>
    </location>
</feature>
<keyword evidence="10" id="KW-0732">Signal</keyword>
<dbReference type="PANTHER" id="PTHR43120">
    <property type="entry name" value="GLUTAMYL-TRNA REDUCTASE 1, CHLOROPLASTIC"/>
    <property type="match status" value="1"/>
</dbReference>
<dbReference type="EC" id="1.2.1.70" evidence="3 8"/>
<dbReference type="Pfam" id="PF01488">
    <property type="entry name" value="Shikimate_DH"/>
    <property type="match status" value="1"/>
</dbReference>
<dbReference type="AlphaFoldDB" id="A0A7S2BE85"/>
<evidence type="ECO:0000256" key="5">
    <source>
        <dbReference type="ARBA" id="ARBA00023002"/>
    </source>
</evidence>
<dbReference type="FunFam" id="3.30.460.30:FF:000001">
    <property type="entry name" value="Glutamyl-tRNA reductase"/>
    <property type="match status" value="1"/>
</dbReference>
<gene>
    <name evidence="14" type="ORF">DSPE1174_LOCUS7301</name>
</gene>
<dbReference type="GO" id="GO:0008883">
    <property type="term" value="F:glutamyl-tRNA reductase activity"/>
    <property type="evidence" value="ECO:0007669"/>
    <property type="project" value="UniProtKB-EC"/>
</dbReference>
<dbReference type="InterPro" id="IPR036453">
    <property type="entry name" value="GluRdtase_dimer_dom_sf"/>
</dbReference>
<accession>A0A7S2BE85</accession>
<evidence type="ECO:0000256" key="6">
    <source>
        <dbReference type="ARBA" id="ARBA00023244"/>
    </source>
</evidence>
<evidence type="ECO:0000313" key="14">
    <source>
        <dbReference type="EMBL" id="CAD9394506.1"/>
    </source>
</evidence>
<evidence type="ECO:0000256" key="10">
    <source>
        <dbReference type="SAM" id="SignalP"/>
    </source>
</evidence>
<evidence type="ECO:0000256" key="2">
    <source>
        <dbReference type="ARBA" id="ARBA00005916"/>
    </source>
</evidence>
<dbReference type="PANTHER" id="PTHR43120:SF1">
    <property type="entry name" value="GLUTAMYL-TRNA REDUCTASE 1, CHLOROPLASTIC"/>
    <property type="match status" value="1"/>
</dbReference>
<dbReference type="InterPro" id="IPR015895">
    <property type="entry name" value="4pyrrol_synth_GluRdtase_N"/>
</dbReference>
<keyword evidence="5 8" id="KW-0560">Oxidoreductase</keyword>
<comment type="similarity">
    <text evidence="2 8">Belongs to the glutamyl-tRNA reductase family.</text>
</comment>
<dbReference type="Gene3D" id="3.40.50.720">
    <property type="entry name" value="NAD(P)-binding Rossmann-like Domain"/>
    <property type="match status" value="1"/>
</dbReference>
<feature type="region of interest" description="Disordered" evidence="9">
    <location>
        <begin position="92"/>
        <end position="116"/>
    </location>
</feature>
<feature type="domain" description="Glutamyl-tRNA reductase N-terminal" evidence="13">
    <location>
        <begin position="124"/>
        <end position="277"/>
    </location>
</feature>
<dbReference type="SUPFAM" id="SSF51735">
    <property type="entry name" value="NAD(P)-binding Rossmann-fold domains"/>
    <property type="match status" value="1"/>
</dbReference>
<dbReference type="Gene3D" id="3.30.460.30">
    <property type="entry name" value="Glutamyl-tRNA reductase, N-terminal domain"/>
    <property type="match status" value="1"/>
</dbReference>
<dbReference type="GO" id="GO:0006782">
    <property type="term" value="P:protoporphyrinogen IX biosynthetic process"/>
    <property type="evidence" value="ECO:0007669"/>
    <property type="project" value="UniProtKB-UniPathway"/>
</dbReference>
<proteinExistence type="inferred from homology"/>
<sequence length="563" mass="60715">MISQNGLRALVAMAVVNFCLVLHSPSVLAKPYQAPVTKCPIQSTLSAFVASTKSLGASSMKTQGAQRRTSFTSVPFVANKVDMVRPSKASRTVSMVASVPTETDEAPAPKPRKQSGTSLNVHVLGLSHHNAAVEVREKLAIPKEEWSSAAAELVNSSNGAIEEAAVLSTCNRFEVYFSARDGKDAMRAAAGFLAERSALSQGILRRNLFMLGGEDASWHLLRVSAGLDSLVVGEGQILSQVSSCYQTASGEEGSGGKVLNQMLKQAVKAGKRVRAETAIARGAVSISSAAVEFSLYRSPLDLNMPFKDCRVVIVGAGKMSRLLITHLTSAGISKIVLINRSIGPDSRAALLASEYPDVEWDLRTMDQMYAAVSECDVVFMSTAAEEPILTSAELSPIMTDREPMMVVDISVPRNVESSVADINKVGSYNVDDLKAVVARNTAARKLEILEAEDLLRGEWSEYHGWHQSLGAVPTIAKLQQRAESLRAEEMSKNSKKLKALSDKERDAVDRLSRGIVNKLLHGPLSHLRAPEGPDEKVRTLSTLSALFKLEDDGSSKKGKKRKD</sequence>
<evidence type="ECO:0000256" key="8">
    <source>
        <dbReference type="RuleBase" id="RU000584"/>
    </source>
</evidence>
<dbReference type="SUPFAM" id="SSF69075">
    <property type="entry name" value="Glutamyl tRNA-reductase dimerization domain"/>
    <property type="match status" value="1"/>
</dbReference>
<evidence type="ECO:0000259" key="13">
    <source>
        <dbReference type="Pfam" id="PF05201"/>
    </source>
</evidence>
<dbReference type="InterPro" id="IPR006151">
    <property type="entry name" value="Shikm_DH/Glu-tRNA_Rdtase"/>
</dbReference>
<reference evidence="14" key="1">
    <citation type="submission" date="2021-01" db="EMBL/GenBank/DDBJ databases">
        <authorList>
            <person name="Corre E."/>
            <person name="Pelletier E."/>
            <person name="Niang G."/>
            <person name="Scheremetjew M."/>
            <person name="Finn R."/>
            <person name="Kale V."/>
            <person name="Holt S."/>
            <person name="Cochrane G."/>
            <person name="Meng A."/>
            <person name="Brown T."/>
            <person name="Cohen L."/>
        </authorList>
    </citation>
    <scope>NUCLEOTIDE SEQUENCE</scope>
    <source>
        <strain evidence="14">CCMP1381</strain>
    </source>
</reference>
<dbReference type="InterPro" id="IPR036343">
    <property type="entry name" value="GluRdtase_N_sf"/>
</dbReference>
<dbReference type="InterPro" id="IPR015896">
    <property type="entry name" value="4pyrrol_synth_GluRdtase_dimer"/>
</dbReference>
<dbReference type="InterPro" id="IPR036291">
    <property type="entry name" value="NAD(P)-bd_dom_sf"/>
</dbReference>